<evidence type="ECO:0000313" key="3">
    <source>
        <dbReference type="Proteomes" id="UP000317663"/>
    </source>
</evidence>
<protein>
    <submittedName>
        <fullName evidence="2">Carboxymuconolactone decarboxylase</fullName>
    </submittedName>
</protein>
<dbReference type="AlphaFoldDB" id="A0A502G7P7"/>
<dbReference type="PANTHER" id="PTHR33570">
    <property type="entry name" value="4-CARBOXYMUCONOLACTONE DECARBOXYLASE FAMILY PROTEIN"/>
    <property type="match status" value="1"/>
</dbReference>
<dbReference type="InterPro" id="IPR029032">
    <property type="entry name" value="AhpD-like"/>
</dbReference>
<dbReference type="Gene3D" id="1.20.1290.10">
    <property type="entry name" value="AhpD-like"/>
    <property type="match status" value="1"/>
</dbReference>
<name>A0A502G7P7_9GAMM</name>
<comment type="caution">
    <text evidence="2">The sequence shown here is derived from an EMBL/GenBank/DDBJ whole genome shotgun (WGS) entry which is preliminary data.</text>
</comment>
<organism evidence="2 3">
    <name type="scientific">Ewingella americana</name>
    <dbReference type="NCBI Taxonomy" id="41202"/>
    <lineage>
        <taxon>Bacteria</taxon>
        <taxon>Pseudomonadati</taxon>
        <taxon>Pseudomonadota</taxon>
        <taxon>Gammaproteobacteria</taxon>
        <taxon>Enterobacterales</taxon>
        <taxon>Yersiniaceae</taxon>
        <taxon>Ewingella</taxon>
    </lineage>
</organism>
<dbReference type="RefSeq" id="WP_140474504.1">
    <property type="nucleotide sequence ID" value="NZ_RCZD01000012.1"/>
</dbReference>
<dbReference type="GO" id="GO:0051920">
    <property type="term" value="F:peroxiredoxin activity"/>
    <property type="evidence" value="ECO:0007669"/>
    <property type="project" value="InterPro"/>
</dbReference>
<dbReference type="OrthoDB" id="9801400at2"/>
<dbReference type="EMBL" id="RCZD01000012">
    <property type="protein sequence ID" value="TPG57898.1"/>
    <property type="molecule type" value="Genomic_DNA"/>
</dbReference>
<evidence type="ECO:0000313" key="2">
    <source>
        <dbReference type="EMBL" id="TPG57898.1"/>
    </source>
</evidence>
<dbReference type="InterPro" id="IPR003779">
    <property type="entry name" value="CMD-like"/>
</dbReference>
<dbReference type="PANTHER" id="PTHR33570:SF10">
    <property type="entry name" value="GAMMA-CARBOXYMUCONOLACTONE DECARBOXYLASE"/>
    <property type="match status" value="1"/>
</dbReference>
<dbReference type="InterPro" id="IPR052512">
    <property type="entry name" value="4CMD/NDH-1_regulator"/>
</dbReference>
<dbReference type="SUPFAM" id="SSF69118">
    <property type="entry name" value="AhpD-like"/>
    <property type="match status" value="1"/>
</dbReference>
<evidence type="ECO:0000259" key="1">
    <source>
        <dbReference type="Pfam" id="PF02627"/>
    </source>
</evidence>
<keyword evidence="3" id="KW-1185">Reference proteome</keyword>
<dbReference type="Pfam" id="PF02627">
    <property type="entry name" value="CMD"/>
    <property type="match status" value="1"/>
</dbReference>
<dbReference type="Proteomes" id="UP000317663">
    <property type="component" value="Unassembled WGS sequence"/>
</dbReference>
<accession>A0A502G7P7</accession>
<proteinExistence type="predicted"/>
<sequence>MKSGNTLTEHGRSIMDKLEPGLADKVTSRLSELDSDLPKLITDYAFGAVVGRPGLDLKTREMITVASLITLGNAQPQLELHMRGAMNVGVTQEELLEIVIQMAVYAGVPACMNALTAYRLAVAQYQAQNH</sequence>
<gene>
    <name evidence="2" type="ORF">EAH77_19715</name>
</gene>
<feature type="domain" description="Carboxymuconolactone decarboxylase-like" evidence="1">
    <location>
        <begin position="36"/>
        <end position="117"/>
    </location>
</feature>
<reference evidence="2 3" key="1">
    <citation type="journal article" date="2019" name="Environ. Microbiol.">
        <title>Species interactions and distinct microbial communities in high Arctic permafrost affected cryosols are associated with the CH4 and CO2 gas fluxes.</title>
        <authorList>
            <person name="Altshuler I."/>
            <person name="Hamel J."/>
            <person name="Turney S."/>
            <person name="Magnuson E."/>
            <person name="Levesque R."/>
            <person name="Greer C."/>
            <person name="Whyte L.G."/>
        </authorList>
    </citation>
    <scope>NUCLEOTIDE SEQUENCE [LARGE SCALE GENOMIC DNA]</scope>
    <source>
        <strain evidence="2 3">E4</strain>
    </source>
</reference>